<dbReference type="Proteomes" id="UP000298653">
    <property type="component" value="Chromosome"/>
</dbReference>
<evidence type="ECO:0000313" key="2">
    <source>
        <dbReference type="EMBL" id="QCP35100.1"/>
    </source>
</evidence>
<dbReference type="EMBL" id="CP040058">
    <property type="protein sequence ID" value="QCP35100.1"/>
    <property type="molecule type" value="Genomic_DNA"/>
</dbReference>
<keyword evidence="3" id="KW-1185">Reference proteome</keyword>
<evidence type="ECO:0000313" key="3">
    <source>
        <dbReference type="Proteomes" id="UP000298653"/>
    </source>
</evidence>
<dbReference type="PROSITE" id="PS50995">
    <property type="entry name" value="HTH_MARR_2"/>
    <property type="match status" value="1"/>
</dbReference>
<feature type="domain" description="HTH marR-type" evidence="1">
    <location>
        <begin position="1"/>
        <end position="108"/>
    </location>
</feature>
<dbReference type="GO" id="GO:0003700">
    <property type="term" value="F:DNA-binding transcription factor activity"/>
    <property type="evidence" value="ECO:0007669"/>
    <property type="project" value="InterPro"/>
</dbReference>
<dbReference type="SMART" id="SM00347">
    <property type="entry name" value="HTH_MARR"/>
    <property type="match status" value="1"/>
</dbReference>
<accession>A0A4V1EG75</accession>
<dbReference type="InterPro" id="IPR036390">
    <property type="entry name" value="WH_DNA-bd_sf"/>
</dbReference>
<dbReference type="GO" id="GO:0006950">
    <property type="term" value="P:response to stress"/>
    <property type="evidence" value="ECO:0007669"/>
    <property type="project" value="TreeGrafter"/>
</dbReference>
<dbReference type="AlphaFoldDB" id="A0A4V1EG75"/>
<dbReference type="InterPro" id="IPR039422">
    <property type="entry name" value="MarR/SlyA-like"/>
</dbReference>
<dbReference type="KEGG" id="arf:AR1Y2_1646"/>
<dbReference type="PANTHER" id="PTHR33164">
    <property type="entry name" value="TRANSCRIPTIONAL REGULATOR, MARR FAMILY"/>
    <property type="match status" value="1"/>
</dbReference>
<reference evidence="2 3" key="1">
    <citation type="submission" date="2019-05" db="EMBL/GenBank/DDBJ databases">
        <title>Complete genome sequencing of Anaerostipes rhamnosivorans.</title>
        <authorList>
            <person name="Bui T.P.N."/>
            <person name="de Vos W.M."/>
        </authorList>
    </citation>
    <scope>NUCLEOTIDE SEQUENCE [LARGE SCALE GENOMIC DNA]</scope>
    <source>
        <strain evidence="2 3">1y2</strain>
    </source>
</reference>
<dbReference type="Pfam" id="PF01047">
    <property type="entry name" value="MarR"/>
    <property type="match status" value="1"/>
</dbReference>
<dbReference type="InterPro" id="IPR036388">
    <property type="entry name" value="WH-like_DNA-bd_sf"/>
</dbReference>
<dbReference type="PRINTS" id="PR00598">
    <property type="entry name" value="HTHMARR"/>
</dbReference>
<gene>
    <name evidence="2" type="ORF">AR1Y2_1646</name>
</gene>
<sequence>MNVTYGQLFILIFVGKKGKCSPKEISISLGLDPGHLNRTISKLEEHGLLLQKKNEQDRRAKILSLTDKGRQVFEMSHDLFYQWDEIVLEALSDAERLELLRLLKKTASHR</sequence>
<organism evidence="2 3">
    <name type="scientific">Anaerostipes rhamnosivorans</name>
    <dbReference type="NCBI Taxonomy" id="1229621"/>
    <lineage>
        <taxon>Bacteria</taxon>
        <taxon>Bacillati</taxon>
        <taxon>Bacillota</taxon>
        <taxon>Clostridia</taxon>
        <taxon>Lachnospirales</taxon>
        <taxon>Lachnospiraceae</taxon>
        <taxon>Anaerostipes</taxon>
    </lineage>
</organism>
<dbReference type="Gene3D" id="1.10.10.10">
    <property type="entry name" value="Winged helix-like DNA-binding domain superfamily/Winged helix DNA-binding domain"/>
    <property type="match status" value="1"/>
</dbReference>
<dbReference type="InterPro" id="IPR000835">
    <property type="entry name" value="HTH_MarR-typ"/>
</dbReference>
<protein>
    <submittedName>
        <fullName evidence="2">Transcriptional regulator, MarR family</fullName>
    </submittedName>
</protein>
<dbReference type="PANTHER" id="PTHR33164:SF43">
    <property type="entry name" value="HTH-TYPE TRANSCRIPTIONAL REPRESSOR YETL"/>
    <property type="match status" value="1"/>
</dbReference>
<dbReference type="SUPFAM" id="SSF46785">
    <property type="entry name" value="Winged helix' DNA-binding domain"/>
    <property type="match status" value="1"/>
</dbReference>
<evidence type="ECO:0000259" key="1">
    <source>
        <dbReference type="PROSITE" id="PS50995"/>
    </source>
</evidence>
<name>A0A4V1EG75_9FIRM</name>
<proteinExistence type="predicted"/>